<organism evidence="2 3">
    <name type="scientific">Plectus sambesii</name>
    <dbReference type="NCBI Taxonomy" id="2011161"/>
    <lineage>
        <taxon>Eukaryota</taxon>
        <taxon>Metazoa</taxon>
        <taxon>Ecdysozoa</taxon>
        <taxon>Nematoda</taxon>
        <taxon>Chromadorea</taxon>
        <taxon>Plectida</taxon>
        <taxon>Plectina</taxon>
        <taxon>Plectoidea</taxon>
        <taxon>Plectidae</taxon>
        <taxon>Plectus</taxon>
    </lineage>
</organism>
<protein>
    <submittedName>
        <fullName evidence="3">Uncharacterized protein</fullName>
    </submittedName>
</protein>
<keyword evidence="1" id="KW-1133">Transmembrane helix</keyword>
<proteinExistence type="predicted"/>
<accession>A0A914W9C8</accession>
<reference evidence="3" key="1">
    <citation type="submission" date="2022-11" db="UniProtKB">
        <authorList>
            <consortium name="WormBaseParasite"/>
        </authorList>
    </citation>
    <scope>IDENTIFICATION</scope>
</reference>
<dbReference type="AlphaFoldDB" id="A0A914W9C8"/>
<evidence type="ECO:0000313" key="3">
    <source>
        <dbReference type="WBParaSite" id="PSAMB.scaffold3385size18505.g21267.t1"/>
    </source>
</evidence>
<dbReference type="Proteomes" id="UP000887566">
    <property type="component" value="Unplaced"/>
</dbReference>
<dbReference type="WBParaSite" id="PSAMB.scaffold3385size18505.g21267.t1">
    <property type="protein sequence ID" value="PSAMB.scaffold3385size18505.g21267.t1"/>
    <property type="gene ID" value="PSAMB.scaffold3385size18505.g21267"/>
</dbReference>
<keyword evidence="1" id="KW-0812">Transmembrane</keyword>
<keyword evidence="1" id="KW-0472">Membrane</keyword>
<sequence length="180" mass="19299">MAFQCYDGVKGSIDTVQCPSDWCLTATSLSGVVLYGCDTTTNCSQLGSECLDNKLVHNLGYQSICCCQGNLCNYYSPPHCYAGVPGSEEQVICDSGWCLKGTNLRGQVGYDCDTTDVCTTLGKGCYENQMIQQTGYKSACCCEGNLCNSNSNNPNKSATLHTPQILLGVISFIVTIMLLA</sequence>
<evidence type="ECO:0000256" key="1">
    <source>
        <dbReference type="SAM" id="Phobius"/>
    </source>
</evidence>
<evidence type="ECO:0000313" key="2">
    <source>
        <dbReference type="Proteomes" id="UP000887566"/>
    </source>
</evidence>
<keyword evidence="2" id="KW-1185">Reference proteome</keyword>
<feature type="transmembrane region" description="Helical" evidence="1">
    <location>
        <begin position="160"/>
        <end position="179"/>
    </location>
</feature>
<name>A0A914W9C8_9BILA</name>